<evidence type="ECO:0000256" key="11">
    <source>
        <dbReference type="HAMAP-Rule" id="MF_00109"/>
    </source>
</evidence>
<evidence type="ECO:0000313" key="14">
    <source>
        <dbReference type="Proteomes" id="UP000721415"/>
    </source>
</evidence>
<dbReference type="RefSeq" id="WP_197114380.1">
    <property type="nucleotide sequence ID" value="NZ_JACBXQ010000001.1"/>
</dbReference>
<dbReference type="EMBL" id="JACBXQ010000001">
    <property type="protein sequence ID" value="MBG9985771.1"/>
    <property type="molecule type" value="Genomic_DNA"/>
</dbReference>
<keyword evidence="14" id="KW-1185">Reference proteome</keyword>
<evidence type="ECO:0000256" key="5">
    <source>
        <dbReference type="ARBA" id="ARBA00022679"/>
    </source>
</evidence>
<proteinExistence type="inferred from homology"/>
<comment type="function">
    <text evidence="11">Catalyzes the specific phosphorylation of the 3-hydroxyl group of shikimic acid using ATP as a cosubstrate.</text>
</comment>
<comment type="catalytic activity">
    <reaction evidence="10 11">
        <text>shikimate + ATP = 3-phosphoshikimate + ADP + H(+)</text>
        <dbReference type="Rhea" id="RHEA:13121"/>
        <dbReference type="ChEBI" id="CHEBI:15378"/>
        <dbReference type="ChEBI" id="CHEBI:30616"/>
        <dbReference type="ChEBI" id="CHEBI:36208"/>
        <dbReference type="ChEBI" id="CHEBI:145989"/>
        <dbReference type="ChEBI" id="CHEBI:456216"/>
        <dbReference type="EC" id="2.7.1.71"/>
    </reaction>
</comment>
<accession>A0ABS0LQY1</accession>
<dbReference type="SUPFAM" id="SSF51735">
    <property type="entry name" value="NAD(P)-binding Rossmann-fold domains"/>
    <property type="match status" value="1"/>
</dbReference>
<sequence>MSPLQAAHSPIHYGLLGRKLGHSYSQTIHQELGSAPYQLIELEANQLGPFLIQKKFRGLNVTLPYKESVIPYLDHIDPLAQAIGSVNTILNDQGRLYGYNTDYAGFAYLLNQRDLSMKHKRVLILGSGGSAKMIRQYAQDHDCQWVQHLSIRQANPNLNSNLSSAQIIVNATPVGMYPHNLDQRLNLKDFPYLETVIDLIYNPLRTELLLQASALGIQCQWAGGLDMLIAQAFHASQIFKGETIPLQSLEKLCQQIHATTENWILIGMPGAGKSTLARHLAKISGRPLVDTDHLIEAQTGQKLKELIPQIGEPAFRELEAKVIAQITKEKGQVIASGGGAILKPENRQAMKQNGRLILLKRPLEELTTKDRPLAKSLQDLEKLWQERQAIYQTLADLTIKVNHDPNITCQQILKGLKANELVSY</sequence>
<dbReference type="InterPro" id="IPR023000">
    <property type="entry name" value="Shikimate_kinase_CS"/>
</dbReference>
<dbReference type="CDD" id="cd01065">
    <property type="entry name" value="NAD_bind_Shikimate_DH"/>
    <property type="match status" value="1"/>
</dbReference>
<evidence type="ECO:0000256" key="2">
    <source>
        <dbReference type="ARBA" id="ARBA00004871"/>
    </source>
</evidence>
<evidence type="ECO:0000256" key="8">
    <source>
        <dbReference type="ARBA" id="ARBA00022840"/>
    </source>
</evidence>
<feature type="binding site" evidence="11">
    <location>
        <begin position="270"/>
        <end position="275"/>
    </location>
    <ligand>
        <name>ATP</name>
        <dbReference type="ChEBI" id="CHEBI:30616"/>
    </ligand>
</feature>
<feature type="binding site" evidence="11">
    <location>
        <position position="316"/>
    </location>
    <ligand>
        <name>substrate</name>
    </ligand>
</feature>
<comment type="subcellular location">
    <subcellularLocation>
        <location evidence="11">Cytoplasm</location>
    </subcellularLocation>
</comment>
<comment type="pathway">
    <text evidence="2">Metabolic intermediate biosynthesis; chorismate biosynthesis; chorismate from D-erythrose 4-phosphate and phosphoenolpyruvate: step 4/7.</text>
</comment>
<name>A0ABS0LQY1_9LACT</name>
<feature type="binding site" evidence="11">
    <location>
        <position position="371"/>
    </location>
    <ligand>
        <name>ATP</name>
        <dbReference type="ChEBI" id="CHEBI:30616"/>
    </ligand>
</feature>
<comment type="similarity">
    <text evidence="11">Belongs to the shikimate kinase family.</text>
</comment>
<dbReference type="CDD" id="cd00464">
    <property type="entry name" value="SK"/>
    <property type="match status" value="1"/>
</dbReference>
<protein>
    <recommendedName>
        <fullName evidence="3 11">Shikimate kinase</fullName>
        <shortName evidence="11">SK</shortName>
        <ecNumber evidence="3 11">2.7.1.71</ecNumber>
    </recommendedName>
</protein>
<evidence type="ECO:0000256" key="10">
    <source>
        <dbReference type="ARBA" id="ARBA00048567"/>
    </source>
</evidence>
<dbReference type="InterPro" id="IPR027417">
    <property type="entry name" value="P-loop_NTPase"/>
</dbReference>
<evidence type="ECO:0000256" key="1">
    <source>
        <dbReference type="ARBA" id="ARBA00004842"/>
    </source>
</evidence>
<keyword evidence="5 11" id="KW-0808">Transferase</keyword>
<evidence type="ECO:0000259" key="12">
    <source>
        <dbReference type="Pfam" id="PF08501"/>
    </source>
</evidence>
<dbReference type="InterPro" id="IPR000623">
    <property type="entry name" value="Shikimate_kinase/TSH1"/>
</dbReference>
<feature type="binding site" evidence="11">
    <location>
        <position position="292"/>
    </location>
    <ligand>
        <name>substrate</name>
    </ligand>
</feature>
<dbReference type="SUPFAM" id="SSF52540">
    <property type="entry name" value="P-loop containing nucleoside triphosphate hydrolases"/>
    <property type="match status" value="1"/>
</dbReference>
<keyword evidence="4 11" id="KW-0028">Amino-acid biosynthesis</keyword>
<dbReference type="PRINTS" id="PR01100">
    <property type="entry name" value="SHIKIMTKNASE"/>
</dbReference>
<feature type="binding site" evidence="11">
    <location>
        <position position="387"/>
    </location>
    <ligand>
        <name>substrate</name>
    </ligand>
</feature>
<comment type="caution">
    <text evidence="11">Lacks conserved residue(s) required for the propagation of feature annotation.</text>
</comment>
<dbReference type="Proteomes" id="UP000721415">
    <property type="component" value="Unassembled WGS sequence"/>
</dbReference>
<gene>
    <name evidence="11" type="primary">aroK</name>
    <name evidence="13" type="ORF">HZY91_02555</name>
</gene>
<dbReference type="InterPro" id="IPR046346">
    <property type="entry name" value="Aminoacid_DH-like_N_sf"/>
</dbReference>
<dbReference type="HAMAP" id="MF_00109">
    <property type="entry name" value="Shikimate_kinase"/>
    <property type="match status" value="1"/>
</dbReference>
<reference evidence="13 14" key="1">
    <citation type="submission" date="2020-07" db="EMBL/GenBank/DDBJ databases">
        <title>Facklamia lactis sp. nov., isolated from raw milk.</title>
        <authorList>
            <person name="Doll E.V."/>
            <person name="Huptas C."/>
            <person name="Staib L."/>
            <person name="Wenning M."/>
            <person name="Scherer S."/>
        </authorList>
    </citation>
    <scope>NUCLEOTIDE SEQUENCE [LARGE SCALE GENOMIC DNA]</scope>
    <source>
        <strain evidence="13 14">DSM 111018</strain>
    </source>
</reference>
<dbReference type="Gene3D" id="3.40.50.300">
    <property type="entry name" value="P-loop containing nucleotide triphosphate hydrolases"/>
    <property type="match status" value="1"/>
</dbReference>
<evidence type="ECO:0000256" key="9">
    <source>
        <dbReference type="ARBA" id="ARBA00023141"/>
    </source>
</evidence>
<dbReference type="Gene3D" id="3.40.50.10860">
    <property type="entry name" value="Leucine Dehydrogenase, chain A, domain 1"/>
    <property type="match status" value="1"/>
</dbReference>
<evidence type="ECO:0000313" key="13">
    <source>
        <dbReference type="EMBL" id="MBG9985771.1"/>
    </source>
</evidence>
<comment type="caution">
    <text evidence="13">The sequence shown here is derived from an EMBL/GenBank/DDBJ whole genome shotgun (WGS) entry which is preliminary data.</text>
</comment>
<feature type="binding site" evidence="11">
    <location>
        <position position="338"/>
    </location>
    <ligand>
        <name>substrate</name>
    </ligand>
</feature>
<dbReference type="PANTHER" id="PTHR21089">
    <property type="entry name" value="SHIKIMATE DEHYDROGENASE"/>
    <property type="match status" value="1"/>
</dbReference>
<evidence type="ECO:0000256" key="6">
    <source>
        <dbReference type="ARBA" id="ARBA00022741"/>
    </source>
</evidence>
<dbReference type="Gene3D" id="3.40.50.720">
    <property type="entry name" value="NAD(P)-binding Rossmann-like Domain"/>
    <property type="match status" value="1"/>
</dbReference>
<dbReference type="InterPro" id="IPR022893">
    <property type="entry name" value="Shikimate_DH_fam"/>
</dbReference>
<dbReference type="SUPFAM" id="SSF53223">
    <property type="entry name" value="Aminoacid dehydrogenase-like, N-terminal domain"/>
    <property type="match status" value="1"/>
</dbReference>
<keyword evidence="11" id="KW-0963">Cytoplasm</keyword>
<comment type="cofactor">
    <cofactor evidence="11">
        <name>Mg(2+)</name>
        <dbReference type="ChEBI" id="CHEBI:18420"/>
    </cofactor>
    <text evidence="11">Binds 1 Mg(2+) ion per subunit.</text>
</comment>
<dbReference type="PROSITE" id="PS01128">
    <property type="entry name" value="SHIKIMATE_KINASE"/>
    <property type="match status" value="1"/>
</dbReference>
<keyword evidence="11" id="KW-0460">Magnesium</keyword>
<comment type="pathway">
    <text evidence="1 11">Metabolic intermediate biosynthesis; chorismate biosynthesis; chorismate from D-erythrose 4-phosphate and phosphoenolpyruvate: step 5/7.</text>
</comment>
<dbReference type="InterPro" id="IPR031322">
    <property type="entry name" value="Shikimate/glucono_kinase"/>
</dbReference>
<dbReference type="EC" id="2.7.1.71" evidence="3 11"/>
<keyword evidence="8 11" id="KW-0067">ATP-binding</keyword>
<dbReference type="InterPro" id="IPR013708">
    <property type="entry name" value="Shikimate_DH-bd_N"/>
</dbReference>
<dbReference type="Pfam" id="PF01202">
    <property type="entry name" value="SKI"/>
    <property type="match status" value="1"/>
</dbReference>
<keyword evidence="6 11" id="KW-0547">Nucleotide-binding</keyword>
<dbReference type="PANTHER" id="PTHR21089:SF1">
    <property type="entry name" value="BIFUNCTIONAL 3-DEHYDROQUINATE DEHYDRATASE_SHIKIMATE DEHYDROGENASE, CHLOROPLASTIC"/>
    <property type="match status" value="1"/>
</dbReference>
<evidence type="ECO:0000256" key="7">
    <source>
        <dbReference type="ARBA" id="ARBA00022777"/>
    </source>
</evidence>
<evidence type="ECO:0000256" key="3">
    <source>
        <dbReference type="ARBA" id="ARBA00012154"/>
    </source>
</evidence>
<keyword evidence="7 11" id="KW-0418">Kinase</keyword>
<feature type="binding site" evidence="11">
    <location>
        <position position="274"/>
    </location>
    <ligand>
        <name>Mg(2+)</name>
        <dbReference type="ChEBI" id="CHEBI:18420"/>
    </ligand>
</feature>
<feature type="domain" description="Shikimate dehydrogenase substrate binding N-terminal" evidence="12">
    <location>
        <begin position="15"/>
        <end position="89"/>
    </location>
</feature>
<keyword evidence="11" id="KW-0479">Metal-binding</keyword>
<dbReference type="Pfam" id="PF08501">
    <property type="entry name" value="Shikimate_dh_N"/>
    <property type="match status" value="1"/>
</dbReference>
<comment type="subunit">
    <text evidence="11">Monomer.</text>
</comment>
<organism evidence="13 14">
    <name type="scientific">Facklamia lactis</name>
    <dbReference type="NCBI Taxonomy" id="2749967"/>
    <lineage>
        <taxon>Bacteria</taxon>
        <taxon>Bacillati</taxon>
        <taxon>Bacillota</taxon>
        <taxon>Bacilli</taxon>
        <taxon>Lactobacillales</taxon>
        <taxon>Aerococcaceae</taxon>
        <taxon>Facklamia</taxon>
    </lineage>
</organism>
<evidence type="ECO:0000256" key="4">
    <source>
        <dbReference type="ARBA" id="ARBA00022605"/>
    </source>
</evidence>
<keyword evidence="9 11" id="KW-0057">Aromatic amino acid biosynthesis</keyword>
<dbReference type="InterPro" id="IPR036291">
    <property type="entry name" value="NAD(P)-bd_dom_sf"/>
</dbReference>